<keyword evidence="5" id="KW-0378">Hydrolase</keyword>
<dbReference type="SUPFAM" id="SSF52540">
    <property type="entry name" value="P-loop containing nucleoside triphosphate hydrolases"/>
    <property type="match status" value="1"/>
</dbReference>
<organism evidence="5 6">
    <name type="scientific">Treponema primitia (strain ATCC BAA-887 / DSM 12427 / ZAS-2)</name>
    <dbReference type="NCBI Taxonomy" id="545694"/>
    <lineage>
        <taxon>Bacteria</taxon>
        <taxon>Pseudomonadati</taxon>
        <taxon>Spirochaetota</taxon>
        <taxon>Spirochaetia</taxon>
        <taxon>Spirochaetales</taxon>
        <taxon>Treponemataceae</taxon>
        <taxon>Treponema</taxon>
    </lineage>
</organism>
<dbReference type="SMART" id="SM00382">
    <property type="entry name" value="AAA"/>
    <property type="match status" value="1"/>
</dbReference>
<dbReference type="InterPro" id="IPR008995">
    <property type="entry name" value="Mo/tungstate-bd_C_term_dom"/>
</dbReference>
<gene>
    <name evidence="5" type="ordered locus">TREPR_0085</name>
</gene>
<proteinExistence type="predicted"/>
<keyword evidence="2" id="KW-0547">Nucleotide-binding</keyword>
<dbReference type="Gene3D" id="3.40.50.300">
    <property type="entry name" value="P-loop containing nucleotide triphosphate hydrolases"/>
    <property type="match status" value="1"/>
</dbReference>
<reference evidence="6" key="1">
    <citation type="submission" date="2009-12" db="EMBL/GenBank/DDBJ databases">
        <title>Complete sequence of Treponema primitia strain ZAS-2.</title>
        <authorList>
            <person name="Tetu S.G."/>
            <person name="Matson E."/>
            <person name="Ren Q."/>
            <person name="Seshadri R."/>
            <person name="Elbourne L."/>
            <person name="Hassan K.A."/>
            <person name="Durkin A."/>
            <person name="Radune D."/>
            <person name="Mohamoud Y."/>
            <person name="Shay R."/>
            <person name="Jin S."/>
            <person name="Zhang X."/>
            <person name="Lucey K."/>
            <person name="Ballor N.R."/>
            <person name="Ottesen E."/>
            <person name="Rosenthal R."/>
            <person name="Allen A."/>
            <person name="Leadbetter J.R."/>
            <person name="Paulsen I.T."/>
        </authorList>
    </citation>
    <scope>NUCLEOTIDE SEQUENCE [LARGE SCALE GENOMIC DNA]</scope>
    <source>
        <strain evidence="6">ATCC BAA-887 / DSM 12427 / ZAS-2</strain>
    </source>
</reference>
<dbReference type="SUPFAM" id="SSF50331">
    <property type="entry name" value="MOP-like"/>
    <property type="match status" value="1"/>
</dbReference>
<evidence type="ECO:0000259" key="4">
    <source>
        <dbReference type="PROSITE" id="PS50893"/>
    </source>
</evidence>
<evidence type="ECO:0000313" key="5">
    <source>
        <dbReference type="EMBL" id="AEF85361.1"/>
    </source>
</evidence>
<dbReference type="InterPro" id="IPR013611">
    <property type="entry name" value="Transp-assoc_OB_typ2"/>
</dbReference>
<dbReference type="EC" id="3.6.3.31" evidence="5"/>
<evidence type="ECO:0000256" key="2">
    <source>
        <dbReference type="ARBA" id="ARBA00022741"/>
    </source>
</evidence>
<dbReference type="HOGENOM" id="CLU_000604_1_1_12"/>
<name>F5YNB0_TREPZ</name>
<feature type="domain" description="ABC transporter" evidence="4">
    <location>
        <begin position="5"/>
        <end position="235"/>
    </location>
</feature>
<dbReference type="KEGG" id="tpi:TREPR_0085"/>
<dbReference type="InterPro" id="IPR017871">
    <property type="entry name" value="ABC_transporter-like_CS"/>
</dbReference>
<dbReference type="Proteomes" id="UP000009223">
    <property type="component" value="Chromosome"/>
</dbReference>
<keyword evidence="3 5" id="KW-0067">ATP-binding</keyword>
<keyword evidence="6" id="KW-1185">Reference proteome</keyword>
<accession>F5YNB0</accession>
<evidence type="ECO:0000256" key="1">
    <source>
        <dbReference type="ARBA" id="ARBA00022448"/>
    </source>
</evidence>
<dbReference type="InterPro" id="IPR003593">
    <property type="entry name" value="AAA+_ATPase"/>
</dbReference>
<dbReference type="PROSITE" id="PS50893">
    <property type="entry name" value="ABC_TRANSPORTER_2"/>
    <property type="match status" value="1"/>
</dbReference>
<dbReference type="PANTHER" id="PTHR42781">
    <property type="entry name" value="SPERMIDINE/PUTRESCINE IMPORT ATP-BINDING PROTEIN POTA"/>
    <property type="match status" value="1"/>
</dbReference>
<protein>
    <submittedName>
        <fullName evidence="5">Spermidine/putrescine import ATP-binding protein PotA</fullName>
        <ecNumber evidence="5">3.6.3.31</ecNumber>
    </submittedName>
</protein>
<dbReference type="GO" id="GO:0005524">
    <property type="term" value="F:ATP binding"/>
    <property type="evidence" value="ECO:0007669"/>
    <property type="project" value="UniProtKB-KW"/>
</dbReference>
<dbReference type="GO" id="GO:0016887">
    <property type="term" value="F:ATP hydrolysis activity"/>
    <property type="evidence" value="ECO:0007669"/>
    <property type="project" value="InterPro"/>
</dbReference>
<dbReference type="InterPro" id="IPR027417">
    <property type="entry name" value="P-loop_NTPase"/>
</dbReference>
<dbReference type="Pfam" id="PF00005">
    <property type="entry name" value="ABC_tran"/>
    <property type="match status" value="1"/>
</dbReference>
<dbReference type="RefSeq" id="WP_015706378.1">
    <property type="nucleotide sequence ID" value="NC_015578.1"/>
</dbReference>
<dbReference type="STRING" id="545694.TREPR_0085"/>
<sequence length="355" mass="39522">MALGLSLKNITKTFGDFKALSEVSFDIPPGQFVTLLGPSGCGKTTLLRIIAGFLEPDEGEVLFDQTVMNDIPPNKRNTAMCFQSYALFPHKTVYENIRFGLRMRKVPQEEHHPRIEEAMAMVNLTGLEHRKPYELSGGQQQRVALARSVVVRPEILLFDEPLSNLDAKLREKVRVEIRDLQKKLGITTIYVTHDQAEALAISDLIVAMKSGTILQNSHPRTIYDQPSSKFIADFIGSANIVPCTVKRLGGSLFSTESPYGTLRAEDQDFPRDQGEAFLCIRPEDVRPALAGEDTSAMNLVNGVVENSVYMGSMLDLRVTVKDHFLQVNVSKDYLITVGARIDFTIPPAKIRLLES</sequence>
<dbReference type="FunFam" id="3.40.50.300:FF:000042">
    <property type="entry name" value="Maltose/maltodextrin ABC transporter, ATP-binding protein"/>
    <property type="match status" value="1"/>
</dbReference>
<dbReference type="InterPro" id="IPR050093">
    <property type="entry name" value="ABC_SmlMolc_Importer"/>
</dbReference>
<keyword evidence="1" id="KW-0813">Transport</keyword>
<dbReference type="EMBL" id="CP001843">
    <property type="protein sequence ID" value="AEF85361.1"/>
    <property type="molecule type" value="Genomic_DNA"/>
</dbReference>
<dbReference type="InterPro" id="IPR003439">
    <property type="entry name" value="ABC_transporter-like_ATP-bd"/>
</dbReference>
<dbReference type="Gene3D" id="2.40.50.100">
    <property type="match status" value="1"/>
</dbReference>
<dbReference type="PROSITE" id="PS00211">
    <property type="entry name" value="ABC_TRANSPORTER_1"/>
    <property type="match status" value="1"/>
</dbReference>
<dbReference type="GO" id="GO:0140359">
    <property type="term" value="F:ABC-type transporter activity"/>
    <property type="evidence" value="ECO:0007669"/>
    <property type="project" value="UniProtKB-ARBA"/>
</dbReference>
<evidence type="ECO:0000313" key="6">
    <source>
        <dbReference type="Proteomes" id="UP000009223"/>
    </source>
</evidence>
<dbReference type="eggNOG" id="COG3842">
    <property type="taxonomic scope" value="Bacteria"/>
</dbReference>
<dbReference type="PANTHER" id="PTHR42781:SF4">
    <property type="entry name" value="SPERMIDINE_PUTRESCINE IMPORT ATP-BINDING PROTEIN POTA"/>
    <property type="match status" value="1"/>
</dbReference>
<reference evidence="5 6" key="2">
    <citation type="journal article" date="2011" name="ISME J.">
        <title>RNA-seq reveals cooperative metabolic interactions between two termite-gut spirochete species in co-culture.</title>
        <authorList>
            <person name="Rosenthal A.Z."/>
            <person name="Matson E.G."/>
            <person name="Eldar A."/>
            <person name="Leadbetter J.R."/>
        </authorList>
    </citation>
    <scope>NUCLEOTIDE SEQUENCE [LARGE SCALE GENOMIC DNA]</scope>
    <source>
        <strain evidence="6">ATCC BAA-887 / DSM 12427 / ZAS-2</strain>
    </source>
</reference>
<evidence type="ECO:0000256" key="3">
    <source>
        <dbReference type="ARBA" id="ARBA00022840"/>
    </source>
</evidence>
<dbReference type="GO" id="GO:0043190">
    <property type="term" value="C:ATP-binding cassette (ABC) transporter complex"/>
    <property type="evidence" value="ECO:0007669"/>
    <property type="project" value="InterPro"/>
</dbReference>
<dbReference type="AlphaFoldDB" id="F5YNB0"/>
<dbReference type="Pfam" id="PF08402">
    <property type="entry name" value="TOBE_2"/>
    <property type="match status" value="1"/>
</dbReference>